<proteinExistence type="predicted"/>
<dbReference type="HOGENOM" id="CLU_036650_0_0_1"/>
<dbReference type="Proteomes" id="UP000027730">
    <property type="component" value="Unassembled WGS sequence"/>
</dbReference>
<protein>
    <recommendedName>
        <fullName evidence="3">14-3-3 protein</fullName>
    </recommendedName>
</protein>
<dbReference type="SUPFAM" id="SSF48445">
    <property type="entry name" value="14-3-3 protein"/>
    <property type="match status" value="1"/>
</dbReference>
<evidence type="ECO:0000313" key="2">
    <source>
        <dbReference type="Proteomes" id="UP000027730"/>
    </source>
</evidence>
<dbReference type="OrthoDB" id="5370350at2759"/>
<organism evidence="1 2">
    <name type="scientific">Aureobasidium namibiae CBS 147.97</name>
    <dbReference type="NCBI Taxonomy" id="1043004"/>
    <lineage>
        <taxon>Eukaryota</taxon>
        <taxon>Fungi</taxon>
        <taxon>Dikarya</taxon>
        <taxon>Ascomycota</taxon>
        <taxon>Pezizomycotina</taxon>
        <taxon>Dothideomycetes</taxon>
        <taxon>Dothideomycetidae</taxon>
        <taxon>Dothideales</taxon>
        <taxon>Saccotheciaceae</taxon>
        <taxon>Aureobasidium</taxon>
    </lineage>
</organism>
<keyword evidence="2" id="KW-1185">Reference proteome</keyword>
<dbReference type="AlphaFoldDB" id="A0A074WLW5"/>
<evidence type="ECO:0008006" key="3">
    <source>
        <dbReference type="Google" id="ProtNLM"/>
    </source>
</evidence>
<reference evidence="1 2" key="1">
    <citation type="journal article" date="2014" name="BMC Genomics">
        <title>Genome sequencing of four Aureobasidium pullulans varieties: biotechnological potential, stress tolerance, and description of new species.</title>
        <authorList>
            <person name="Gostin Ar C."/>
            <person name="Ohm R.A."/>
            <person name="Kogej T."/>
            <person name="Sonjak S."/>
            <person name="Turk M."/>
            <person name="Zajc J."/>
            <person name="Zalar P."/>
            <person name="Grube M."/>
            <person name="Sun H."/>
            <person name="Han J."/>
            <person name="Sharma A."/>
            <person name="Chiniquy J."/>
            <person name="Ngan C.Y."/>
            <person name="Lipzen A."/>
            <person name="Barry K."/>
            <person name="Grigoriev I.V."/>
            <person name="Gunde-Cimerman N."/>
        </authorList>
    </citation>
    <scope>NUCLEOTIDE SEQUENCE [LARGE SCALE GENOMIC DNA]</scope>
    <source>
        <strain evidence="1 2">CBS 147.97</strain>
    </source>
</reference>
<name>A0A074WLW5_9PEZI</name>
<dbReference type="GeneID" id="25407844"/>
<dbReference type="RefSeq" id="XP_013427835.1">
    <property type="nucleotide sequence ID" value="XM_013572381.1"/>
</dbReference>
<feature type="non-terminal residue" evidence="1">
    <location>
        <position position="259"/>
    </location>
</feature>
<sequence>MAITRVDRKVLAHLINYYVSDNRIVVETLRTVLGLSVMLEQKLSQARRLRQFDKIREARSLDLYQQILFLAKEGLALTEVHIAPHCGENAEGIYQVMALKLRASFHHIFCLYHNTPPVRLLRPNEKKELSIFSINYMANRKSQEFNLTPPVLAHEPDKVSPKITLQSHAAPTRPPGLGMNATNFYEPPVPASTFLMPPLDYTPETKRLFERAAKFAENFLHPAHPLVLSLALERATFLIDCLSDYEKSLKVVKKAARAA</sequence>
<dbReference type="InterPro" id="IPR036815">
    <property type="entry name" value="14-3-3_dom_sf"/>
</dbReference>
<dbReference type="Gene3D" id="1.20.190.20">
    <property type="entry name" value="14-3-3 domain"/>
    <property type="match status" value="1"/>
</dbReference>
<evidence type="ECO:0000313" key="1">
    <source>
        <dbReference type="EMBL" id="KEQ74095.1"/>
    </source>
</evidence>
<dbReference type="EMBL" id="KL584708">
    <property type="protein sequence ID" value="KEQ74095.1"/>
    <property type="molecule type" value="Genomic_DNA"/>
</dbReference>
<accession>A0A074WLW5</accession>
<gene>
    <name evidence="1" type="ORF">M436DRAFT_14732</name>
</gene>
<dbReference type="STRING" id="1043004.A0A074WLW5"/>